<dbReference type="Proteomes" id="UP000230709">
    <property type="component" value="Chromosome"/>
</dbReference>
<keyword evidence="1" id="KW-1133">Transmembrane helix</keyword>
<dbReference type="RefSeq" id="WP_003612127.1">
    <property type="nucleotide sequence ID" value="NZ_ADVE02000001.1"/>
</dbReference>
<evidence type="ECO:0000256" key="1">
    <source>
        <dbReference type="SAM" id="Phobius"/>
    </source>
</evidence>
<dbReference type="STRING" id="595536.GCA_000178815_02390"/>
<evidence type="ECO:0000313" key="3">
    <source>
        <dbReference type="Proteomes" id="UP000230709"/>
    </source>
</evidence>
<proteinExistence type="predicted"/>
<keyword evidence="3" id="KW-1185">Reference proteome</keyword>
<evidence type="ECO:0000313" key="2">
    <source>
        <dbReference type="EMBL" id="ATQ68854.1"/>
    </source>
</evidence>
<organism evidence="2 3">
    <name type="scientific">Methylosinus trichosporium (strain ATCC 35070 / NCIMB 11131 / UNIQEM 75 / OB3b)</name>
    <dbReference type="NCBI Taxonomy" id="595536"/>
    <lineage>
        <taxon>Bacteria</taxon>
        <taxon>Pseudomonadati</taxon>
        <taxon>Pseudomonadota</taxon>
        <taxon>Alphaproteobacteria</taxon>
        <taxon>Hyphomicrobiales</taxon>
        <taxon>Methylocystaceae</taxon>
        <taxon>Methylosinus</taxon>
    </lineage>
</organism>
<feature type="transmembrane region" description="Helical" evidence="1">
    <location>
        <begin position="14"/>
        <end position="34"/>
    </location>
</feature>
<keyword evidence="1" id="KW-0472">Membrane</keyword>
<gene>
    <name evidence="2" type="ORF">CQW49_13900</name>
</gene>
<dbReference type="AlphaFoldDB" id="A0A2D2D1L0"/>
<keyword evidence="1" id="KW-0812">Transmembrane</keyword>
<accession>A0A2D2D1L0</accession>
<protein>
    <submittedName>
        <fullName evidence="2">Uncharacterized protein</fullName>
    </submittedName>
</protein>
<dbReference type="EMBL" id="CP023737">
    <property type="protein sequence ID" value="ATQ68854.1"/>
    <property type="molecule type" value="Genomic_DNA"/>
</dbReference>
<dbReference type="KEGG" id="mtw:CQW49_13900"/>
<reference evidence="3" key="1">
    <citation type="submission" date="2017-10" db="EMBL/GenBank/DDBJ databases">
        <title>Completed PacBio SMRT sequence of Methylosinus trichosporium OB3b reveals presence of a third large plasmid.</title>
        <authorList>
            <person name="Charles T.C."/>
            <person name="Lynch M.D.J."/>
            <person name="Heil J.R."/>
            <person name="Cheng J."/>
        </authorList>
    </citation>
    <scope>NUCLEOTIDE SEQUENCE [LARGE SCALE GENOMIC DNA]</scope>
    <source>
        <strain evidence="3">OB3b</strain>
    </source>
</reference>
<sequence>MPLLASIVDAAPKFTFVAFFTTALCALVFGWLNYRLTCRKELESRLSAHLARPEFWARVDALGAADPNRLVFDEDLRRQALEWLPEMRRLAKGTSYPDWDHACGGPNFHRICKAVSACRILIQVVRRTDLFVHPHPVWNGHRTRFCNELLRALKIEA</sequence>
<name>A0A2D2D1L0_METT3</name>